<feature type="transmembrane region" description="Helical" evidence="6">
    <location>
        <begin position="303"/>
        <end position="320"/>
    </location>
</feature>
<dbReference type="AlphaFoldDB" id="A0A9D2HPP8"/>
<protein>
    <submittedName>
        <fullName evidence="8">SLC13 family permease</fullName>
    </submittedName>
</protein>
<evidence type="ECO:0000256" key="5">
    <source>
        <dbReference type="ARBA" id="ARBA00023136"/>
    </source>
</evidence>
<comment type="caution">
    <text evidence="8">The sequence shown here is derived from an EMBL/GenBank/DDBJ whole genome shotgun (WGS) entry which is preliminary data.</text>
</comment>
<feature type="transmembrane region" description="Helical" evidence="6">
    <location>
        <begin position="401"/>
        <end position="420"/>
    </location>
</feature>
<dbReference type="EMBL" id="DWZD01000046">
    <property type="protein sequence ID" value="HJA79523.1"/>
    <property type="molecule type" value="Genomic_DNA"/>
</dbReference>
<keyword evidence="3 6" id="KW-0812">Transmembrane</keyword>
<evidence type="ECO:0000256" key="2">
    <source>
        <dbReference type="ARBA" id="ARBA00022448"/>
    </source>
</evidence>
<evidence type="ECO:0000313" key="8">
    <source>
        <dbReference type="EMBL" id="HJA79523.1"/>
    </source>
</evidence>
<evidence type="ECO:0000256" key="6">
    <source>
        <dbReference type="SAM" id="Phobius"/>
    </source>
</evidence>
<reference evidence="8" key="2">
    <citation type="submission" date="2021-04" db="EMBL/GenBank/DDBJ databases">
        <authorList>
            <person name="Gilroy R."/>
        </authorList>
    </citation>
    <scope>NUCLEOTIDE SEQUENCE</scope>
    <source>
        <strain evidence="8">5032</strain>
    </source>
</reference>
<feature type="transmembrane region" description="Helical" evidence="6">
    <location>
        <begin position="46"/>
        <end position="76"/>
    </location>
</feature>
<evidence type="ECO:0000256" key="1">
    <source>
        <dbReference type="ARBA" id="ARBA00004141"/>
    </source>
</evidence>
<evidence type="ECO:0000256" key="3">
    <source>
        <dbReference type="ARBA" id="ARBA00022692"/>
    </source>
</evidence>
<dbReference type="PANTHER" id="PTHR10283">
    <property type="entry name" value="SOLUTE CARRIER FAMILY 13 MEMBER"/>
    <property type="match status" value="1"/>
</dbReference>
<feature type="transmembrane region" description="Helical" evidence="6">
    <location>
        <begin position="274"/>
        <end position="291"/>
    </location>
</feature>
<feature type="transmembrane region" description="Helical" evidence="6">
    <location>
        <begin position="461"/>
        <end position="482"/>
    </location>
</feature>
<feature type="transmembrane region" description="Helical" evidence="6">
    <location>
        <begin position="221"/>
        <end position="244"/>
    </location>
</feature>
<feature type="transmembrane region" description="Helical" evidence="6">
    <location>
        <begin position="141"/>
        <end position="164"/>
    </location>
</feature>
<feature type="transmembrane region" description="Helical" evidence="6">
    <location>
        <begin position="16"/>
        <end position="34"/>
    </location>
</feature>
<dbReference type="Pfam" id="PF03600">
    <property type="entry name" value="CitMHS"/>
    <property type="match status" value="1"/>
</dbReference>
<accession>A0A9D2HPP8</accession>
<evidence type="ECO:0000259" key="7">
    <source>
        <dbReference type="Pfam" id="PF03600"/>
    </source>
</evidence>
<feature type="transmembrane region" description="Helical" evidence="6">
    <location>
        <begin position="373"/>
        <end position="394"/>
    </location>
</feature>
<gene>
    <name evidence="8" type="ORF">H9784_08185</name>
</gene>
<feature type="transmembrane region" description="Helical" evidence="6">
    <location>
        <begin position="426"/>
        <end position="449"/>
    </location>
</feature>
<keyword evidence="2" id="KW-0813">Transport</keyword>
<keyword evidence="5 6" id="KW-0472">Membrane</keyword>
<dbReference type="PANTHER" id="PTHR10283:SF82">
    <property type="entry name" value="SOLUTE CARRIER FAMILY 13 MEMBER 2"/>
    <property type="match status" value="1"/>
</dbReference>
<keyword evidence="4 6" id="KW-1133">Transmembrane helix</keyword>
<sequence length="487" mass="52587">MAGKESTPKRFSAPAYYLHTAVCLLIMLGFGQLPPVEPLTPLRMNLIGIFLGVLYGWICIEIVWPSLAGLLALMLVGGMKPMLLLNKSFGDPIVQMMFFIFVFCATINHYGLSKFISLWFITRKFVAGRPWVFTYTFLGSIFILGGLTSASPAAIIGWSILYGVCEVCGFKKGDGYPTMMVFGIVFAAQVGMSLIPFKQAALTVFSAYETMSGVGIDYAKYMLIALLICACCSLLFIIMGKYIFRPDMQKLMQLDVSKLDSDGTLALTRVQKTILGFLFLLVILLLVPNFLPRDFFLTRFLKSIGNTGIVILLVTVMAAIKVDGKPLLNFKIMVDSGVTWGIVLLLAFVQPLSGAMAAPASGITPFLMQLLEPVFGGGTPLTFALFIGLAATLLTQVMNNGTVGVALMPIIYSYCQGAGASPELPLIMVVMGVHFAFLTPAASASAALLHGNEWSDAKAIWKTAPAVILMAFAVTAVITIIVGEAIF</sequence>
<dbReference type="GO" id="GO:0005886">
    <property type="term" value="C:plasma membrane"/>
    <property type="evidence" value="ECO:0007669"/>
    <property type="project" value="TreeGrafter"/>
</dbReference>
<reference evidence="8" key="1">
    <citation type="journal article" date="2021" name="PeerJ">
        <title>Extensive microbial diversity within the chicken gut microbiome revealed by metagenomics and culture.</title>
        <authorList>
            <person name="Gilroy R."/>
            <person name="Ravi A."/>
            <person name="Getino M."/>
            <person name="Pursley I."/>
            <person name="Horton D.L."/>
            <person name="Alikhan N.F."/>
            <person name="Baker D."/>
            <person name="Gharbi K."/>
            <person name="Hall N."/>
            <person name="Watson M."/>
            <person name="Adriaenssens E.M."/>
            <person name="Foster-Nyarko E."/>
            <person name="Jarju S."/>
            <person name="Secka A."/>
            <person name="Antonio M."/>
            <person name="Oren A."/>
            <person name="Chaudhuri R.R."/>
            <person name="La Ragione R."/>
            <person name="Hildebrand F."/>
            <person name="Pallen M.J."/>
        </authorList>
    </citation>
    <scope>NUCLEOTIDE SEQUENCE</scope>
    <source>
        <strain evidence="8">5032</strain>
    </source>
</reference>
<evidence type="ECO:0000256" key="4">
    <source>
        <dbReference type="ARBA" id="ARBA00022989"/>
    </source>
</evidence>
<feature type="domain" description="Citrate transporter-like" evidence="7">
    <location>
        <begin position="57"/>
        <end position="430"/>
    </location>
</feature>
<feature type="transmembrane region" description="Helical" evidence="6">
    <location>
        <begin position="332"/>
        <end position="353"/>
    </location>
</feature>
<comment type="subcellular location">
    <subcellularLocation>
        <location evidence="1">Membrane</location>
        <topology evidence="1">Multi-pass membrane protein</topology>
    </subcellularLocation>
</comment>
<feature type="transmembrane region" description="Helical" evidence="6">
    <location>
        <begin position="176"/>
        <end position="197"/>
    </location>
</feature>
<dbReference type="InterPro" id="IPR004680">
    <property type="entry name" value="Cit_transptr-like_dom"/>
</dbReference>
<feature type="transmembrane region" description="Helical" evidence="6">
    <location>
        <begin position="97"/>
        <end position="121"/>
    </location>
</feature>
<name>A0A9D2HPP8_9BACT</name>
<evidence type="ECO:0000313" key="9">
    <source>
        <dbReference type="Proteomes" id="UP000823821"/>
    </source>
</evidence>
<proteinExistence type="predicted"/>
<organism evidence="8 9">
    <name type="scientific">Candidatus Desulfovibrio intestinavium</name>
    <dbReference type="NCBI Taxonomy" id="2838534"/>
    <lineage>
        <taxon>Bacteria</taxon>
        <taxon>Pseudomonadati</taxon>
        <taxon>Thermodesulfobacteriota</taxon>
        <taxon>Desulfovibrionia</taxon>
        <taxon>Desulfovibrionales</taxon>
        <taxon>Desulfovibrionaceae</taxon>
        <taxon>Desulfovibrio</taxon>
    </lineage>
</organism>
<dbReference type="Proteomes" id="UP000823821">
    <property type="component" value="Unassembled WGS sequence"/>
</dbReference>
<dbReference type="GO" id="GO:0022857">
    <property type="term" value="F:transmembrane transporter activity"/>
    <property type="evidence" value="ECO:0007669"/>
    <property type="project" value="TreeGrafter"/>
</dbReference>